<evidence type="ECO:0008006" key="4">
    <source>
        <dbReference type="Google" id="ProtNLM"/>
    </source>
</evidence>
<name>A0A7L6N4U4_9MOLU</name>
<evidence type="ECO:0000256" key="1">
    <source>
        <dbReference type="SAM" id="MobiDB-lite"/>
    </source>
</evidence>
<proteinExistence type="predicted"/>
<dbReference type="EMBL" id="CP051151">
    <property type="protein sequence ID" value="QLY40581.1"/>
    <property type="molecule type" value="Genomic_DNA"/>
</dbReference>
<feature type="region of interest" description="Disordered" evidence="1">
    <location>
        <begin position="35"/>
        <end position="60"/>
    </location>
</feature>
<sequence length="60" mass="6991">MKVKDAAKVLGITPQGVHYLIKQGKLIYKEGHVSEESLKKIPRKQKRTRQAKTKDKHWHT</sequence>
<dbReference type="Proteomes" id="UP000512167">
    <property type="component" value="Chromosome"/>
</dbReference>
<protein>
    <recommendedName>
        <fullName evidence="4">Helix-turn-helix domain-containing protein</fullName>
    </recommendedName>
</protein>
<accession>A0A7L6N4U4</accession>
<dbReference type="RefSeq" id="WP_312031426.1">
    <property type="nucleotide sequence ID" value="NZ_CP051151.1"/>
</dbReference>
<evidence type="ECO:0000313" key="2">
    <source>
        <dbReference type="EMBL" id="QLY40581.1"/>
    </source>
</evidence>
<keyword evidence="3" id="KW-1185">Reference proteome</keyword>
<gene>
    <name evidence="2" type="ORF">HF295_06885</name>
</gene>
<reference evidence="2 3" key="1">
    <citation type="submission" date="2020-04" db="EMBL/GenBank/DDBJ databases">
        <authorList>
            <person name="Zheng R.K."/>
            <person name="Sun C.M."/>
        </authorList>
    </citation>
    <scope>NUCLEOTIDE SEQUENCE [LARGE SCALE GENOMIC DNA]</scope>
    <source>
        <strain evidence="3">zrk29</strain>
    </source>
</reference>
<evidence type="ECO:0000313" key="3">
    <source>
        <dbReference type="Proteomes" id="UP000512167"/>
    </source>
</evidence>
<feature type="compositionally biased region" description="Basic residues" evidence="1">
    <location>
        <begin position="40"/>
        <end position="60"/>
    </location>
</feature>
<dbReference type="KEGG" id="tbk:HF295_06885"/>
<organism evidence="2 3">
    <name type="scientific">Hujiaoplasma nucleasis</name>
    <dbReference type="NCBI Taxonomy" id="2725268"/>
    <lineage>
        <taxon>Bacteria</taxon>
        <taxon>Bacillati</taxon>
        <taxon>Mycoplasmatota</taxon>
        <taxon>Mollicutes</taxon>
        <taxon>Candidatus Izemoplasmatales</taxon>
        <taxon>Hujiaoplasmataceae</taxon>
        <taxon>Hujiaoplasma</taxon>
    </lineage>
</organism>
<dbReference type="AlphaFoldDB" id="A0A7L6N4U4"/>